<evidence type="ECO:0000256" key="10">
    <source>
        <dbReference type="SAM" id="Phobius"/>
    </source>
</evidence>
<evidence type="ECO:0000256" key="1">
    <source>
        <dbReference type="ARBA" id="ARBA00004609"/>
    </source>
</evidence>
<dbReference type="GO" id="GO:0031505">
    <property type="term" value="P:fungal-type cell wall organization"/>
    <property type="evidence" value="ECO:0007669"/>
    <property type="project" value="TreeGrafter"/>
</dbReference>
<evidence type="ECO:0000313" key="13">
    <source>
        <dbReference type="Proteomes" id="UP000076584"/>
    </source>
</evidence>
<evidence type="ECO:0000256" key="5">
    <source>
        <dbReference type="ARBA" id="ARBA00023136"/>
    </source>
</evidence>
<dbReference type="GO" id="GO:0098552">
    <property type="term" value="C:side of membrane"/>
    <property type="evidence" value="ECO:0007669"/>
    <property type="project" value="UniProtKB-KW"/>
</dbReference>
<feature type="signal peptide" evidence="9">
    <location>
        <begin position="1"/>
        <end position="28"/>
    </location>
</feature>
<dbReference type="SMART" id="SM00768">
    <property type="entry name" value="X8"/>
    <property type="match status" value="1"/>
</dbReference>
<comment type="subcellular location">
    <subcellularLocation>
        <location evidence="1 9">Cell membrane</location>
        <topology evidence="1 9">Lipid-anchor</topology>
        <topology evidence="1 9">GPI-anchor</topology>
    </subcellularLocation>
</comment>
<proteinExistence type="inferred from homology"/>
<evidence type="ECO:0000259" key="11">
    <source>
        <dbReference type="SMART" id="SM00768"/>
    </source>
</evidence>
<dbReference type="GO" id="GO:0042124">
    <property type="term" value="F:1,3-beta-glucanosyltransferase activity"/>
    <property type="evidence" value="ECO:0007669"/>
    <property type="project" value="TreeGrafter"/>
</dbReference>
<gene>
    <name evidence="12" type="ORF">CI238_03599</name>
</gene>
<keyword evidence="4 9" id="KW-0732">Signal</keyword>
<evidence type="ECO:0000256" key="3">
    <source>
        <dbReference type="ARBA" id="ARBA00022622"/>
    </source>
</evidence>
<dbReference type="InterPro" id="IPR012946">
    <property type="entry name" value="X8"/>
</dbReference>
<evidence type="ECO:0000313" key="12">
    <source>
        <dbReference type="EMBL" id="KZL84427.1"/>
    </source>
</evidence>
<evidence type="ECO:0000256" key="8">
    <source>
        <dbReference type="ARBA" id="ARBA00023288"/>
    </source>
</evidence>
<dbReference type="PANTHER" id="PTHR31468">
    <property type="entry name" value="1,3-BETA-GLUCANOSYLTRANSFERASE GAS1"/>
    <property type="match status" value="1"/>
</dbReference>
<dbReference type="InterPro" id="IPR004886">
    <property type="entry name" value="Glucanosyltransferase"/>
</dbReference>
<sequence length="543" mass="57789">LHNRNSHTMGKVATVFSAALLLASNAAALDPIVMKGSKFFYENGTQFFMKGIAYQQDTAAAGGESKTGEYKDPLADETACKRDVPILAKAGTNTIRTYAIDPKNNHDACMKLLSDAGIYVVSDLGEPKLSINRDNAQWNVALYERYTAVIDALAKYDNTIGFFAGNEVSNNKTNTEASAFVKAAVRDSKKHIKDKGYRWMGVGYAANDDADIRTNSAHYFNCGDEETAIDFWGYNIYSWCGKNTLAGAGYTTQIDFFKNYSVPVFFAEYGCNIPDGADGRIFQETTALYEKEMTDVFSGGIVYMFHQEANDYGLVEVKNGQAKTMKNYDQLASRVLAATPAAVQMDSYQPTNKPAECPGVASNWEVHGDSLPPTPDSSLCECMVKSLTCTPKSGLKASAIGEIFGFICGADPKSCNGINTNTTTGVYGAYSMCNDEQKLAFVMDSYYKAQNSASTACDHDGQAEVVTPSSDNSCKDALASASAANSAAATATAPVSSTANPSSSSSGNAAAGNPYQPMFNFGGFAVGAYLVAAGAVGAAMVAL</sequence>
<dbReference type="EMBL" id="LFIW01000874">
    <property type="protein sequence ID" value="KZL84427.1"/>
    <property type="molecule type" value="Genomic_DNA"/>
</dbReference>
<dbReference type="InterPro" id="IPR017853">
    <property type="entry name" value="GH"/>
</dbReference>
<keyword evidence="13" id="KW-1185">Reference proteome</keyword>
<dbReference type="GO" id="GO:0005886">
    <property type="term" value="C:plasma membrane"/>
    <property type="evidence" value="ECO:0007669"/>
    <property type="project" value="UniProtKB-SubCell"/>
</dbReference>
<feature type="non-terminal residue" evidence="12">
    <location>
        <position position="1"/>
    </location>
</feature>
<evidence type="ECO:0000256" key="9">
    <source>
        <dbReference type="RuleBase" id="RU361209"/>
    </source>
</evidence>
<keyword evidence="7" id="KW-0325">Glycoprotein</keyword>
<keyword evidence="10" id="KW-1133">Transmembrane helix</keyword>
<keyword evidence="3 9" id="KW-0336">GPI-anchor</keyword>
<reference evidence="12 13" key="1">
    <citation type="submission" date="2015-06" db="EMBL/GenBank/DDBJ databases">
        <title>Survival trade-offs in plant roots during colonization by closely related pathogenic and mutualistic fungi.</title>
        <authorList>
            <person name="Hacquard S."/>
            <person name="Kracher B."/>
            <person name="Hiruma K."/>
            <person name="Weinman A."/>
            <person name="Muench P."/>
            <person name="Garrido Oter R."/>
            <person name="Ver Loren van Themaat E."/>
            <person name="Dallerey J.-F."/>
            <person name="Damm U."/>
            <person name="Henrissat B."/>
            <person name="Lespinet O."/>
            <person name="Thon M."/>
            <person name="Kemen E."/>
            <person name="McHardy A.C."/>
            <person name="Schulze-Lefert P."/>
            <person name="O'Connell R.J."/>
        </authorList>
    </citation>
    <scope>NUCLEOTIDE SEQUENCE [LARGE SCALE GENOMIC DNA]</scope>
    <source>
        <strain evidence="12 13">MAFF 238704</strain>
    </source>
</reference>
<dbReference type="Proteomes" id="UP000076584">
    <property type="component" value="Unassembled WGS sequence"/>
</dbReference>
<name>A0A167DWG8_COLIC</name>
<evidence type="ECO:0000256" key="2">
    <source>
        <dbReference type="ARBA" id="ARBA00007528"/>
    </source>
</evidence>
<protein>
    <recommendedName>
        <fullName evidence="9">1,3-beta-glucanosyltransferase</fullName>
        <ecNumber evidence="9">2.4.1.-</ecNumber>
    </recommendedName>
</protein>
<accession>A0A167DWG8</accession>
<evidence type="ECO:0000256" key="7">
    <source>
        <dbReference type="ARBA" id="ARBA00023180"/>
    </source>
</evidence>
<evidence type="ECO:0000256" key="4">
    <source>
        <dbReference type="ARBA" id="ARBA00022729"/>
    </source>
</evidence>
<feature type="chain" id="PRO_5007749119" description="1,3-beta-glucanosyltransferase" evidence="9">
    <location>
        <begin position="29"/>
        <end position="543"/>
    </location>
</feature>
<keyword evidence="6" id="KW-1015">Disulfide bond</keyword>
<keyword evidence="9" id="KW-0808">Transferase</keyword>
<dbReference type="Pfam" id="PF03198">
    <property type="entry name" value="Glyco_hydro_72"/>
    <property type="match status" value="1"/>
</dbReference>
<evidence type="ECO:0000256" key="6">
    <source>
        <dbReference type="ARBA" id="ARBA00023157"/>
    </source>
</evidence>
<dbReference type="Gene3D" id="3.20.20.80">
    <property type="entry name" value="Glycosidases"/>
    <property type="match status" value="1"/>
</dbReference>
<feature type="transmembrane region" description="Helical" evidence="10">
    <location>
        <begin position="521"/>
        <end position="542"/>
    </location>
</feature>
<dbReference type="SUPFAM" id="SSF51445">
    <property type="entry name" value="(Trans)glycosidases"/>
    <property type="match status" value="1"/>
</dbReference>
<comment type="function">
    <text evidence="9">Splits internally a 1,3-beta-glucan molecule and transfers the newly generated reducing end (the donor) to the non-reducing end of another 1,3-beta-glucan molecule (the acceptor) forming a 1,3-beta linkage, resulting in the elongation of 1,3-beta-glucan chains in the cell wall.</text>
</comment>
<dbReference type="PANTHER" id="PTHR31468:SF2">
    <property type="entry name" value="1,3-BETA-GLUCANOSYLTRANSFERASE GAS1"/>
    <property type="match status" value="1"/>
</dbReference>
<dbReference type="Pfam" id="PF07983">
    <property type="entry name" value="X8"/>
    <property type="match status" value="1"/>
</dbReference>
<dbReference type="EC" id="2.4.1.-" evidence="9"/>
<dbReference type="Gene3D" id="1.20.58.1040">
    <property type="match status" value="1"/>
</dbReference>
<keyword evidence="8 9" id="KW-0449">Lipoprotein</keyword>
<comment type="similarity">
    <text evidence="2 9">Belongs to the glycosyl hydrolase 72 family.</text>
</comment>
<dbReference type="AlphaFoldDB" id="A0A167DWG8"/>
<keyword evidence="5 9" id="KW-0472">Membrane</keyword>
<comment type="caution">
    <text evidence="12">The sequence shown here is derived from an EMBL/GenBank/DDBJ whole genome shotgun (WGS) entry which is preliminary data.</text>
</comment>
<keyword evidence="10" id="KW-0812">Transmembrane</keyword>
<feature type="domain" description="X8" evidence="11">
    <location>
        <begin position="387"/>
        <end position="476"/>
    </location>
</feature>
<dbReference type="GO" id="GO:0071970">
    <property type="term" value="P:fungal-type cell wall (1-&gt;3)-beta-D-glucan biosynthetic process"/>
    <property type="evidence" value="ECO:0007669"/>
    <property type="project" value="TreeGrafter"/>
</dbReference>
<dbReference type="FunFam" id="3.20.20.80:FF:000038">
    <property type="entry name" value="1,3-beta-glucanosyltransferase"/>
    <property type="match status" value="1"/>
</dbReference>
<dbReference type="STRING" id="1573173.A0A167DWG8"/>
<organism evidence="12 13">
    <name type="scientific">Colletotrichum incanum</name>
    <name type="common">Soybean anthracnose fungus</name>
    <dbReference type="NCBI Taxonomy" id="1573173"/>
    <lineage>
        <taxon>Eukaryota</taxon>
        <taxon>Fungi</taxon>
        <taxon>Dikarya</taxon>
        <taxon>Ascomycota</taxon>
        <taxon>Pezizomycotina</taxon>
        <taxon>Sordariomycetes</taxon>
        <taxon>Hypocreomycetidae</taxon>
        <taxon>Glomerellales</taxon>
        <taxon>Glomerellaceae</taxon>
        <taxon>Colletotrichum</taxon>
        <taxon>Colletotrichum spaethianum species complex</taxon>
    </lineage>
</organism>